<reference evidence="1" key="1">
    <citation type="submission" date="2018-01" db="EMBL/GenBank/DDBJ databases">
        <title>Complete Genome Sequence of three strains from Ralstonia solanacearum ecotype Moko sequevar IIA-53 from Brazil.</title>
        <authorList>
            <person name="Silva J.R."/>
            <person name="Albuquerque G.M.R."/>
            <person name="Pais A.K.L."/>
            <person name="Silva A.M.F."/>
            <person name="Boiteux M.E.N.F."/>
            <person name="Souza E.B."/>
            <person name="Mariano R.L.R."/>
        </authorList>
    </citation>
    <scope>NUCLEOTIDE SEQUENCE [LARGE SCALE GENOMIC DNA]</scope>
    <source>
        <strain evidence="1">SFC</strain>
    </source>
</reference>
<dbReference type="EMBL" id="CP026092">
    <property type="protein sequence ID" value="AYB55686.1"/>
    <property type="molecule type" value="Genomic_DNA"/>
</dbReference>
<dbReference type="RefSeq" id="WP_014616580.1">
    <property type="nucleotide sequence ID" value="NZ_CDLZ01000001.1"/>
</dbReference>
<accession>A0A5H2PL70</accession>
<name>A0A5H2PL70_RALSL</name>
<sequence length="121" mass="13458">MSELQIDSDVWAAIVGKLENAPHRARTGLTMRAKLIAVDAKGNAVRVRLVIRRGQAFDQMADLQPGDRVRLVGKLAVPDEGDSEFRAALWMDVDSAVRLGAERIEHPSRIGRLIKRLFKTT</sequence>
<protein>
    <submittedName>
        <fullName evidence="1">Uncharacterized protein</fullName>
    </submittedName>
</protein>
<gene>
    <name evidence="1" type="ORF">C2L97_06290</name>
</gene>
<proteinExistence type="predicted"/>
<evidence type="ECO:0000313" key="1">
    <source>
        <dbReference type="EMBL" id="AYB55686.1"/>
    </source>
</evidence>
<organism evidence="1">
    <name type="scientific">Ralstonia solanacearum</name>
    <name type="common">Pseudomonas solanacearum</name>
    <dbReference type="NCBI Taxonomy" id="305"/>
    <lineage>
        <taxon>Bacteria</taxon>
        <taxon>Pseudomonadati</taxon>
        <taxon>Pseudomonadota</taxon>
        <taxon>Betaproteobacteria</taxon>
        <taxon>Burkholderiales</taxon>
        <taxon>Burkholderiaceae</taxon>
        <taxon>Ralstonia</taxon>
        <taxon>Ralstonia solanacearum species complex</taxon>
    </lineage>
</organism>
<dbReference type="AlphaFoldDB" id="A0A5H2PL70"/>